<dbReference type="SUPFAM" id="SSF48452">
    <property type="entry name" value="TPR-like"/>
    <property type="match status" value="1"/>
</dbReference>
<dbReference type="SUPFAM" id="SSF81301">
    <property type="entry name" value="Nucleotidyltransferase"/>
    <property type="match status" value="1"/>
</dbReference>
<comment type="caution">
    <text evidence="3">The sequence shown here is derived from an EMBL/GenBank/DDBJ whole genome shotgun (WGS) entry which is preliminary data.</text>
</comment>
<dbReference type="InterPro" id="IPR019734">
    <property type="entry name" value="TPR_rpt"/>
</dbReference>
<dbReference type="PANTHER" id="PTHR19959:SF119">
    <property type="entry name" value="FUNGAL LIPASE-LIKE DOMAIN-CONTAINING PROTEIN"/>
    <property type="match status" value="1"/>
</dbReference>
<keyword evidence="1" id="KW-0802">TPR repeat</keyword>
<keyword evidence="4" id="KW-1185">Reference proteome</keyword>
<dbReference type="Proteomes" id="UP000593567">
    <property type="component" value="Unassembled WGS sequence"/>
</dbReference>
<dbReference type="PANTHER" id="PTHR19959">
    <property type="entry name" value="KINESIN LIGHT CHAIN"/>
    <property type="match status" value="1"/>
</dbReference>
<feature type="repeat" description="TPR" evidence="1">
    <location>
        <begin position="543"/>
        <end position="576"/>
    </location>
</feature>
<evidence type="ECO:0000313" key="4">
    <source>
        <dbReference type="Proteomes" id="UP000593567"/>
    </source>
</evidence>
<feature type="domain" description="Protein-PII uridylyltransferase N-terminal" evidence="2">
    <location>
        <begin position="85"/>
        <end position="128"/>
    </location>
</feature>
<evidence type="ECO:0000313" key="3">
    <source>
        <dbReference type="EMBL" id="KAF6034544.1"/>
    </source>
</evidence>
<dbReference type="Pfam" id="PF03445">
    <property type="entry name" value="DUF294"/>
    <property type="match status" value="1"/>
</dbReference>
<evidence type="ECO:0000256" key="1">
    <source>
        <dbReference type="PROSITE-ProRule" id="PRU00339"/>
    </source>
</evidence>
<dbReference type="InterPro" id="IPR043519">
    <property type="entry name" value="NT_sf"/>
</dbReference>
<gene>
    <name evidence="3" type="ORF">EB796_007152</name>
</gene>
<feature type="repeat" description="TPR" evidence="1">
    <location>
        <begin position="674"/>
        <end position="707"/>
    </location>
</feature>
<dbReference type="OrthoDB" id="10260758at2759"/>
<dbReference type="AlphaFoldDB" id="A0A7J7K9C2"/>
<protein>
    <recommendedName>
        <fullName evidence="2">Protein-PII uridylyltransferase N-terminal domain-containing protein</fullName>
    </recommendedName>
</protein>
<dbReference type="Gene3D" id="1.25.40.10">
    <property type="entry name" value="Tetratricopeptide repeat domain"/>
    <property type="match status" value="3"/>
</dbReference>
<dbReference type="GO" id="GO:0008773">
    <property type="term" value="F:[protein-PII] uridylyltransferase activity"/>
    <property type="evidence" value="ECO:0007669"/>
    <property type="project" value="InterPro"/>
</dbReference>
<dbReference type="Pfam" id="PF13424">
    <property type="entry name" value="TPR_12"/>
    <property type="match status" value="3"/>
</dbReference>
<dbReference type="InterPro" id="IPR011990">
    <property type="entry name" value="TPR-like_helical_dom_sf"/>
</dbReference>
<dbReference type="EMBL" id="VXIV02001049">
    <property type="protein sequence ID" value="KAF6034544.1"/>
    <property type="molecule type" value="Genomic_DNA"/>
</dbReference>
<dbReference type="PROSITE" id="PS50005">
    <property type="entry name" value="TPR"/>
    <property type="match status" value="5"/>
</dbReference>
<proteinExistence type="predicted"/>
<sequence length="733" mass="83478">MEEYIAELELLLIKHLGKAEKTGHWVDYVKLLDIDNVFSDDNLKTSNRLSKDVFVNSEKCSKEFVEFSGSIIGSSRELLRGCQVEPPCAFAVVALGSVARGEATPYSDLEYAFLIENDKEKNYFTQLAVDTYFRITNLNESPLKTFNIKVENSPDCLSEICPVGYRIDGLTPNAGNIPTGNRLGRSLTFTVEQAVKLYKEEVMSPSEKLASLSDLLITSQLIYCSDDGAKLHGRFMKEIATYEKVTAQNDHKVKRKRLERLSLDLQKYDFLPEFEFKTVIGEDVKVKVDIFRYITLLATNLNIALCFQLNFPWKVYESLYQSGIISKDSLRYLHIILGLSIYMRTMAYIMMGTQNAEILLGTPTAEVKSSSEENKHYYVPRKMFVPFGSILIPIKQSLISSNTKENKLIESAIMDWLADVYLDESQFSKAQKYYTESLEIRKVVHGEHTNHSDIALSYDNFGNVHRQLGNYDTALEYYTKSEEMLKDVYGEHTNHPHISSSYNNIGTTYRHLGNYDKALEYYSKALKMSKVVDDEHKNRSEIAISHNNLGEVHEHLGNYDKALKSFTEALQIEKDIYGEDADHPNIAISHAHIGNVHCQRGNLDEALKEYTKSLKMMKAVDVEHADNSNIAMICNKIGNVHRQQGSYYKALEYHTKSLKMAKDIHEQTDHPDIAISHAYIGEVHTQLGNYDTALEHYTKSREMLEVVYGQSSASLCLHLTYSPDIRISTIITI</sequence>
<dbReference type="InterPro" id="IPR005105">
    <property type="entry name" value="GlnD_Uridyltrans_N"/>
</dbReference>
<evidence type="ECO:0000259" key="2">
    <source>
        <dbReference type="Pfam" id="PF03445"/>
    </source>
</evidence>
<dbReference type="PROSITE" id="PS50293">
    <property type="entry name" value="TPR_REGION"/>
    <property type="match status" value="2"/>
</dbReference>
<feature type="repeat" description="TPR" evidence="1">
    <location>
        <begin position="455"/>
        <end position="488"/>
    </location>
</feature>
<feature type="repeat" description="TPR" evidence="1">
    <location>
        <begin position="499"/>
        <end position="532"/>
    </location>
</feature>
<organism evidence="3 4">
    <name type="scientific">Bugula neritina</name>
    <name type="common">Brown bryozoan</name>
    <name type="synonym">Sertularia neritina</name>
    <dbReference type="NCBI Taxonomy" id="10212"/>
    <lineage>
        <taxon>Eukaryota</taxon>
        <taxon>Metazoa</taxon>
        <taxon>Spiralia</taxon>
        <taxon>Lophotrochozoa</taxon>
        <taxon>Bryozoa</taxon>
        <taxon>Gymnolaemata</taxon>
        <taxon>Cheilostomatida</taxon>
        <taxon>Flustrina</taxon>
        <taxon>Buguloidea</taxon>
        <taxon>Bugulidae</taxon>
        <taxon>Bugula</taxon>
    </lineage>
</organism>
<reference evidence="3" key="1">
    <citation type="submission" date="2020-06" db="EMBL/GenBank/DDBJ databases">
        <title>Draft genome of Bugula neritina, a colonial animal packing powerful symbionts and potential medicines.</title>
        <authorList>
            <person name="Rayko M."/>
        </authorList>
    </citation>
    <scope>NUCLEOTIDE SEQUENCE [LARGE SCALE GENOMIC DNA]</scope>
    <source>
        <strain evidence="3">Kwan_BN1</strain>
    </source>
</reference>
<name>A0A7J7K9C2_BUGNE</name>
<feature type="repeat" description="TPR" evidence="1">
    <location>
        <begin position="587"/>
        <end position="620"/>
    </location>
</feature>
<accession>A0A7J7K9C2</accession>
<dbReference type="Gene3D" id="3.30.460.10">
    <property type="entry name" value="Beta Polymerase, domain 2"/>
    <property type="match status" value="1"/>
</dbReference>
<dbReference type="SMART" id="SM00028">
    <property type="entry name" value="TPR"/>
    <property type="match status" value="7"/>
</dbReference>